<dbReference type="Proteomes" id="UP001500133">
    <property type="component" value="Unassembled WGS sequence"/>
</dbReference>
<dbReference type="PANTHER" id="PTHR33317">
    <property type="entry name" value="POLYNUCLEOTIDYL TRANSFERASE, RIBONUCLEASE H-LIKE SUPERFAMILY PROTEIN"/>
    <property type="match status" value="1"/>
</dbReference>
<keyword evidence="4 5" id="KW-0378">Hydrolase</keyword>
<proteinExistence type="inferred from homology"/>
<dbReference type="InterPro" id="IPR037027">
    <property type="entry name" value="YqgF/RNaseH-like_dom_sf"/>
</dbReference>
<keyword evidence="8" id="KW-1185">Reference proteome</keyword>
<comment type="function">
    <text evidence="5">Could be a nuclease involved in processing of the 5'-end of pre-16S rRNA.</text>
</comment>
<name>A0ABP7LPK9_9GAMM</name>
<dbReference type="InterPro" id="IPR005227">
    <property type="entry name" value="YqgF"/>
</dbReference>
<evidence type="ECO:0000256" key="5">
    <source>
        <dbReference type="HAMAP-Rule" id="MF_00651"/>
    </source>
</evidence>
<organism evidence="7 8">
    <name type="scientific">Halomonas cibimaris</name>
    <dbReference type="NCBI Taxonomy" id="657012"/>
    <lineage>
        <taxon>Bacteria</taxon>
        <taxon>Pseudomonadati</taxon>
        <taxon>Pseudomonadota</taxon>
        <taxon>Gammaproteobacteria</taxon>
        <taxon>Oceanospirillales</taxon>
        <taxon>Halomonadaceae</taxon>
        <taxon>Halomonas</taxon>
    </lineage>
</organism>
<sequence>MAAEGQRLVLAFDFGARRIGVAVGNEMLHSARELEPLTARDGIPDWNVVTRLLEEWQPDVLVVGLPLHMDGSESEMSLRARKFGNRLHGRYGKPCHMVDERGSTREAKQIAREAGHRGNYRAESVDGIAAVLILEGWFAHREGLPGGRAGDSTRPQRGGT</sequence>
<evidence type="ECO:0000259" key="6">
    <source>
        <dbReference type="SMART" id="SM00732"/>
    </source>
</evidence>
<dbReference type="InterPro" id="IPR012337">
    <property type="entry name" value="RNaseH-like_sf"/>
</dbReference>
<gene>
    <name evidence="7" type="primary">ruvX</name>
    <name evidence="7" type="ORF">GCM10022228_14060</name>
</gene>
<dbReference type="EC" id="3.1.-.-" evidence="5"/>
<dbReference type="Pfam" id="PF03652">
    <property type="entry name" value="RuvX"/>
    <property type="match status" value="1"/>
</dbReference>
<keyword evidence="1 5" id="KW-0963">Cytoplasm</keyword>
<keyword evidence="3 5" id="KW-0540">Nuclease</keyword>
<dbReference type="Gene3D" id="3.30.420.140">
    <property type="entry name" value="YqgF/RNase H-like domain"/>
    <property type="match status" value="1"/>
</dbReference>
<dbReference type="PANTHER" id="PTHR33317:SF4">
    <property type="entry name" value="POLYNUCLEOTIDYL TRANSFERASE, RIBONUCLEASE H-LIKE SUPERFAMILY PROTEIN"/>
    <property type="match status" value="1"/>
</dbReference>
<dbReference type="CDD" id="cd16964">
    <property type="entry name" value="YqgF"/>
    <property type="match status" value="1"/>
</dbReference>
<protein>
    <recommendedName>
        <fullName evidence="5">Putative pre-16S rRNA nuclease</fullName>
        <ecNumber evidence="5">3.1.-.-</ecNumber>
    </recommendedName>
</protein>
<dbReference type="SUPFAM" id="SSF53098">
    <property type="entry name" value="Ribonuclease H-like"/>
    <property type="match status" value="1"/>
</dbReference>
<evidence type="ECO:0000313" key="8">
    <source>
        <dbReference type="Proteomes" id="UP001500133"/>
    </source>
</evidence>
<dbReference type="SMART" id="SM00732">
    <property type="entry name" value="YqgFc"/>
    <property type="match status" value="1"/>
</dbReference>
<feature type="domain" description="YqgF/RNase H-like" evidence="6">
    <location>
        <begin position="7"/>
        <end position="107"/>
    </location>
</feature>
<dbReference type="InterPro" id="IPR006641">
    <property type="entry name" value="YqgF/RNaseH-like_dom"/>
</dbReference>
<dbReference type="EMBL" id="BAAAZT010000066">
    <property type="protein sequence ID" value="GAA3905037.1"/>
    <property type="molecule type" value="Genomic_DNA"/>
</dbReference>
<dbReference type="RefSeq" id="WP_344703733.1">
    <property type="nucleotide sequence ID" value="NZ_BAAAZT010000066.1"/>
</dbReference>
<dbReference type="HAMAP" id="MF_00651">
    <property type="entry name" value="Nuclease_YqgF"/>
    <property type="match status" value="1"/>
</dbReference>
<comment type="caution">
    <text evidence="7">The sequence shown here is derived from an EMBL/GenBank/DDBJ whole genome shotgun (WGS) entry which is preliminary data.</text>
</comment>
<evidence type="ECO:0000256" key="2">
    <source>
        <dbReference type="ARBA" id="ARBA00022517"/>
    </source>
</evidence>
<reference evidence="8" key="1">
    <citation type="journal article" date="2019" name="Int. J. Syst. Evol. Microbiol.">
        <title>The Global Catalogue of Microorganisms (GCM) 10K type strain sequencing project: providing services to taxonomists for standard genome sequencing and annotation.</title>
        <authorList>
            <consortium name="The Broad Institute Genomics Platform"/>
            <consortium name="The Broad Institute Genome Sequencing Center for Infectious Disease"/>
            <person name="Wu L."/>
            <person name="Ma J."/>
        </authorList>
    </citation>
    <scope>NUCLEOTIDE SEQUENCE [LARGE SCALE GENOMIC DNA]</scope>
    <source>
        <strain evidence="8">JCM 16914</strain>
    </source>
</reference>
<comment type="subcellular location">
    <subcellularLocation>
        <location evidence="5">Cytoplasm</location>
    </subcellularLocation>
</comment>
<evidence type="ECO:0000256" key="3">
    <source>
        <dbReference type="ARBA" id="ARBA00022722"/>
    </source>
</evidence>
<dbReference type="NCBIfam" id="TIGR00250">
    <property type="entry name" value="RNAse_H_YqgF"/>
    <property type="match status" value="1"/>
</dbReference>
<evidence type="ECO:0000313" key="7">
    <source>
        <dbReference type="EMBL" id="GAA3905037.1"/>
    </source>
</evidence>
<keyword evidence="2 5" id="KW-0690">Ribosome biogenesis</keyword>
<accession>A0ABP7LPK9</accession>
<evidence type="ECO:0000256" key="4">
    <source>
        <dbReference type="ARBA" id="ARBA00022801"/>
    </source>
</evidence>
<comment type="similarity">
    <text evidence="5">Belongs to the YqgF HJR family.</text>
</comment>
<evidence type="ECO:0000256" key="1">
    <source>
        <dbReference type="ARBA" id="ARBA00022490"/>
    </source>
</evidence>